<dbReference type="InterPro" id="IPR029058">
    <property type="entry name" value="AB_hydrolase_fold"/>
</dbReference>
<comment type="caution">
    <text evidence="3">The sequence shown here is derived from an EMBL/GenBank/DDBJ whole genome shotgun (WGS) entry which is preliminary data.</text>
</comment>
<organism evidence="3 4">
    <name type="scientific">Streptomyces doebereineriae</name>
    <dbReference type="NCBI Taxonomy" id="3075528"/>
    <lineage>
        <taxon>Bacteria</taxon>
        <taxon>Bacillati</taxon>
        <taxon>Actinomycetota</taxon>
        <taxon>Actinomycetes</taxon>
        <taxon>Kitasatosporales</taxon>
        <taxon>Streptomycetaceae</taxon>
        <taxon>Streptomyces</taxon>
    </lineage>
</organism>
<evidence type="ECO:0000313" key="4">
    <source>
        <dbReference type="Proteomes" id="UP001183824"/>
    </source>
</evidence>
<dbReference type="GO" id="GO:0016787">
    <property type="term" value="F:hydrolase activity"/>
    <property type="evidence" value="ECO:0007669"/>
    <property type="project" value="UniProtKB-KW"/>
</dbReference>
<dbReference type="EMBL" id="JAVREZ010000001">
    <property type="protein sequence ID" value="MDT0479410.1"/>
    <property type="molecule type" value="Genomic_DNA"/>
</dbReference>
<gene>
    <name evidence="3" type="ORF">RNB18_04280</name>
</gene>
<dbReference type="InterPro" id="IPR013094">
    <property type="entry name" value="AB_hydrolase_3"/>
</dbReference>
<accession>A0ABU2V291</accession>
<dbReference type="PANTHER" id="PTHR48081">
    <property type="entry name" value="AB HYDROLASE SUPERFAMILY PROTEIN C4A8.06C"/>
    <property type="match status" value="1"/>
</dbReference>
<evidence type="ECO:0000256" key="1">
    <source>
        <dbReference type="ARBA" id="ARBA00022801"/>
    </source>
</evidence>
<dbReference type="RefSeq" id="WP_311712780.1">
    <property type="nucleotide sequence ID" value="NZ_JAVREZ010000001.1"/>
</dbReference>
<dbReference type="Pfam" id="PF07859">
    <property type="entry name" value="Abhydrolase_3"/>
    <property type="match status" value="1"/>
</dbReference>
<dbReference type="PANTHER" id="PTHR48081:SF8">
    <property type="entry name" value="ALPHA_BETA HYDROLASE FOLD-3 DOMAIN-CONTAINING PROTEIN-RELATED"/>
    <property type="match status" value="1"/>
</dbReference>
<evidence type="ECO:0000313" key="3">
    <source>
        <dbReference type="EMBL" id="MDT0479410.1"/>
    </source>
</evidence>
<dbReference type="Proteomes" id="UP001183824">
    <property type="component" value="Unassembled WGS sequence"/>
</dbReference>
<name>A0ABU2V291_9ACTN</name>
<keyword evidence="4" id="KW-1185">Reference proteome</keyword>
<sequence length="323" mass="34538">MPNAKYPAPPFDRELKPVLDVVLQSFNSSLYPEDIPALRSGGFTPGVEELIKGRPIEHFERTIPGPEGAPDLLVSVFRRTDHVTPGPGFFFTHVGGLIFGDRFVGIAPIVDYVEQLDAVVVTAEYRLAPENPAPAQVEDSYAALKWTAEHAEELGFAPDKLIAAGMSAGAGLAAAVALKARDNDGPDLAGQLLTYPMLDDRNDTVSSHQIDGIGVWDRTSNFTGWNAALGDRRGTADVSPYESPSRATDLSGLPPAYIEVGSVDLVRDESAAYASAIWAAGGSAELHVWAGGFHLYELVAADTAIAVASREARTNWVRRTLGL</sequence>
<keyword evidence="1 3" id="KW-0378">Hydrolase</keyword>
<dbReference type="Gene3D" id="3.40.50.1820">
    <property type="entry name" value="alpha/beta hydrolase"/>
    <property type="match status" value="1"/>
</dbReference>
<feature type="domain" description="Alpha/beta hydrolase fold-3" evidence="2">
    <location>
        <begin position="90"/>
        <end position="296"/>
    </location>
</feature>
<reference evidence="4" key="1">
    <citation type="submission" date="2023-07" db="EMBL/GenBank/DDBJ databases">
        <title>30 novel species of actinomycetes from the DSMZ collection.</title>
        <authorList>
            <person name="Nouioui I."/>
        </authorList>
    </citation>
    <scope>NUCLEOTIDE SEQUENCE [LARGE SCALE GENOMIC DNA]</scope>
    <source>
        <strain evidence="4">DSM 41640</strain>
    </source>
</reference>
<evidence type="ECO:0000259" key="2">
    <source>
        <dbReference type="Pfam" id="PF07859"/>
    </source>
</evidence>
<dbReference type="InterPro" id="IPR050300">
    <property type="entry name" value="GDXG_lipolytic_enzyme"/>
</dbReference>
<dbReference type="SUPFAM" id="SSF53474">
    <property type="entry name" value="alpha/beta-Hydrolases"/>
    <property type="match status" value="1"/>
</dbReference>
<proteinExistence type="predicted"/>
<protein>
    <submittedName>
        <fullName evidence="3">Alpha/beta hydrolase fold domain-containing protein</fullName>
    </submittedName>
</protein>